<dbReference type="AlphaFoldDB" id="A0A511WNP5"/>
<sequence>MRKTTLMILMLLTVLTGCMNESMNKDAQEKKKEENSQSYTADNVYQWLHESNLLEGEKEPLPDSVKEHGQFVNGYSIGDIDIIEYETAEGTEHLKDHPIALVHENIVLMFLGQMSQKDSFQAVLEARKPLDGLYRGYFNSAEQQSFVRQFRDESTNGFKETVHHFYKLEDSLKSDTFTRFMYQKEVTWKGTLVQTSPDLLVVYAGDAYNGENWLNIKTNSTEMLPYTFVVETKNLERQSLEFNVVRGDTITVKGQINKQGSLKKETHWGMENGLVIQ</sequence>
<dbReference type="Proteomes" id="UP000321886">
    <property type="component" value="Unassembled WGS sequence"/>
</dbReference>
<dbReference type="OrthoDB" id="2962247at2"/>
<dbReference type="PROSITE" id="PS51257">
    <property type="entry name" value="PROKAR_LIPOPROTEIN"/>
    <property type="match status" value="1"/>
</dbReference>
<keyword evidence="2" id="KW-1185">Reference proteome</keyword>
<comment type="caution">
    <text evidence="1">The sequence shown here is derived from an EMBL/GenBank/DDBJ whole genome shotgun (WGS) entry which is preliminary data.</text>
</comment>
<evidence type="ECO:0000313" key="1">
    <source>
        <dbReference type="EMBL" id="GEN52770.1"/>
    </source>
</evidence>
<dbReference type="EMBL" id="BJYD01000006">
    <property type="protein sequence ID" value="GEN52770.1"/>
    <property type="molecule type" value="Genomic_DNA"/>
</dbReference>
<evidence type="ECO:0000313" key="2">
    <source>
        <dbReference type="Proteomes" id="UP000321886"/>
    </source>
</evidence>
<reference evidence="1 2" key="1">
    <citation type="submission" date="2019-07" db="EMBL/GenBank/DDBJ databases">
        <title>Whole genome shotgun sequence of Halobacillus faecis NBRC 103569.</title>
        <authorList>
            <person name="Hosoyama A."/>
            <person name="Uohara A."/>
            <person name="Ohji S."/>
            <person name="Ichikawa N."/>
        </authorList>
    </citation>
    <scope>NUCLEOTIDE SEQUENCE [LARGE SCALE GENOMIC DNA]</scope>
    <source>
        <strain evidence="1 2">NBRC 103569</strain>
    </source>
</reference>
<protein>
    <recommendedName>
        <fullName evidence="3">Lipoprotein</fullName>
    </recommendedName>
</protein>
<gene>
    <name evidence="1" type="ORF">HFA01_10320</name>
</gene>
<accession>A0A511WNP5</accession>
<dbReference type="RefSeq" id="WP_146813853.1">
    <property type="nucleotide sequence ID" value="NZ_BJYD01000006.1"/>
</dbReference>
<name>A0A511WNP5_9BACI</name>
<evidence type="ECO:0008006" key="3">
    <source>
        <dbReference type="Google" id="ProtNLM"/>
    </source>
</evidence>
<organism evidence="1 2">
    <name type="scientific">Halobacillus faecis</name>
    <dbReference type="NCBI Taxonomy" id="360184"/>
    <lineage>
        <taxon>Bacteria</taxon>
        <taxon>Bacillati</taxon>
        <taxon>Bacillota</taxon>
        <taxon>Bacilli</taxon>
        <taxon>Bacillales</taxon>
        <taxon>Bacillaceae</taxon>
        <taxon>Halobacillus</taxon>
    </lineage>
</organism>
<proteinExistence type="predicted"/>